<dbReference type="Gene3D" id="1.25.40.20">
    <property type="entry name" value="Ankyrin repeat-containing domain"/>
    <property type="match status" value="1"/>
</dbReference>
<dbReference type="SMART" id="SM00248">
    <property type="entry name" value="ANK"/>
    <property type="match status" value="2"/>
</dbReference>
<accession>A0A653BV80</accession>
<name>A0A653BV80_CALMS</name>
<dbReference type="PROSITE" id="PS50088">
    <property type="entry name" value="ANK_REPEAT"/>
    <property type="match status" value="1"/>
</dbReference>
<reference evidence="2 3" key="1">
    <citation type="submission" date="2019-01" db="EMBL/GenBank/DDBJ databases">
        <authorList>
            <person name="Sayadi A."/>
        </authorList>
    </citation>
    <scope>NUCLEOTIDE SEQUENCE [LARGE SCALE GENOMIC DNA]</scope>
</reference>
<dbReference type="AlphaFoldDB" id="A0A653BV80"/>
<dbReference type="OrthoDB" id="366390at2759"/>
<dbReference type="EMBL" id="CAACVG010005635">
    <property type="protein sequence ID" value="VEN39493.1"/>
    <property type="molecule type" value="Genomic_DNA"/>
</dbReference>
<organism evidence="2 3">
    <name type="scientific">Callosobruchus maculatus</name>
    <name type="common">Southern cowpea weevil</name>
    <name type="synonym">Pulse bruchid</name>
    <dbReference type="NCBI Taxonomy" id="64391"/>
    <lineage>
        <taxon>Eukaryota</taxon>
        <taxon>Metazoa</taxon>
        <taxon>Ecdysozoa</taxon>
        <taxon>Arthropoda</taxon>
        <taxon>Hexapoda</taxon>
        <taxon>Insecta</taxon>
        <taxon>Pterygota</taxon>
        <taxon>Neoptera</taxon>
        <taxon>Endopterygota</taxon>
        <taxon>Coleoptera</taxon>
        <taxon>Polyphaga</taxon>
        <taxon>Cucujiformia</taxon>
        <taxon>Chrysomeloidea</taxon>
        <taxon>Chrysomelidae</taxon>
        <taxon>Bruchinae</taxon>
        <taxon>Bruchini</taxon>
        <taxon>Callosobruchus</taxon>
    </lineage>
</organism>
<evidence type="ECO:0000313" key="3">
    <source>
        <dbReference type="Proteomes" id="UP000410492"/>
    </source>
</evidence>
<feature type="repeat" description="ANK" evidence="1">
    <location>
        <begin position="65"/>
        <end position="97"/>
    </location>
</feature>
<evidence type="ECO:0000313" key="2">
    <source>
        <dbReference type="EMBL" id="VEN39493.1"/>
    </source>
</evidence>
<dbReference type="Pfam" id="PF12796">
    <property type="entry name" value="Ank_2"/>
    <property type="match status" value="1"/>
</dbReference>
<gene>
    <name evidence="2" type="ORF">CALMAC_LOCUS4010</name>
</gene>
<protein>
    <submittedName>
        <fullName evidence="2">Uncharacterized protein</fullName>
    </submittedName>
</protein>
<dbReference type="SUPFAM" id="SSF48403">
    <property type="entry name" value="Ankyrin repeat"/>
    <property type="match status" value="1"/>
</dbReference>
<dbReference type="InterPro" id="IPR002110">
    <property type="entry name" value="Ankyrin_rpt"/>
</dbReference>
<dbReference type="Proteomes" id="UP000410492">
    <property type="component" value="Unassembled WGS sequence"/>
</dbReference>
<keyword evidence="1" id="KW-0040">ANK repeat</keyword>
<proteinExistence type="predicted"/>
<evidence type="ECO:0000256" key="1">
    <source>
        <dbReference type="PROSITE-ProRule" id="PRU00023"/>
    </source>
</evidence>
<keyword evidence="3" id="KW-1185">Reference proteome</keyword>
<dbReference type="InterPro" id="IPR036770">
    <property type="entry name" value="Ankyrin_rpt-contain_sf"/>
</dbReference>
<sequence>MVSIASRKLEVTEIILRHLLCGGISREKMQSVISPLSLAILFQNEDIVTYLITKGFDLNAATPDTGLTPLMFAAAMEDSTSYTELLQNGADPYKKNHSGSTAAEIKQFKYNERHAPLTPAEMISLSPHMQQPFPPTNQTQHLLQPNMVPGVSPTPQNMFLQRVRHSSNVSPAAIPLMSPLSPIFLSSPFPSPSAPQFFFPSEFPPNGVPPNTLFVMSPLAPPPSPMNFSGGSFVASATNSFLNHRLAESFNNVFVYSPQHNIVNESS</sequence>